<feature type="region of interest" description="Disordered" evidence="1">
    <location>
        <begin position="967"/>
        <end position="998"/>
    </location>
</feature>
<sequence>MGAVPSCSADSGWGRVTLTTGVNLLGKVVRISEFGEGIPDWEDEGRFWRTTGPRAKSLEPGRQEFLWREPEFGNLLGTVIVLRHDAGEVSMDTDLRGKRMHWKLLTSDRRVLSETTKASVEAAVDLTELLGGVLGGRASIEGSAGAKVGPGSGRLYLEFIIPCLRLGVDVLNPSVPTVHEVILGASVRGTIESTGERTTTTEGKIGMKAKVAESLPISAEVSGQNAVELTLGDFNLALTAHGGPEIEFAQQCRTMGEIIKYFQSEWQQHVFSRPQTWQVVFANVAGPGGTGPPPLPKPNVAAWTGQGGPSATSDRPAQAIVPAAVDAEVARVTVEDPEVRKELENASQSVLEAVASRTVEAVRAQLQSPAAQVLLVCLRAGSQTYGLDWCWESLVRMVKEDEGIAGMADRVQEAKMDMYTLERRVKESKESTACDFFTIAAAPQTDERTVQKMVQEHGNVSQTYSAGDRSSIFEQWATDFSTEPWEKLAEAKDDGLVSAQLGRSRAEDQNVAQRLARSLHYRGCPNPTKETTVAFVGLPKVGKTCLVRSLRYLIRNKGLAEPPFQEGSLEDEGARNCFNVHREGAFVFLDFPSFSEHFIDTFDFVFKTGVVPGASYKEMDPDTGSLAKRMSQGDHSGVLKVDVVVLVVKGTKEPEIEEQQQLLELIHKHKLPFNVVITHKNSTSRLLSQMRRKENLTPHVATRLAGLSKREDFRKAATAIFTSNLVHMVENVTNVQSRLEDASRFELLKALQDWKIVGDGLFKDGAFVHVGDLTREQRDQLLKQWTGIPSQVPFVGGCNILEEYLERAAMDSIRNEVIEIKREAGQGLDFTVDAELVVQKVGALAQNDGVCVGWRVISVRSLVVQYSLQKYRKRVAEVFEERPASVLFEFQAQAERALMIRDLRALGFTFVEAEFPGRPGVISLWAGVMQKKVSVEGCQGQGGMAKVEMEVKNLTDEPLQLVMEDAAAARPAHSPRRQETVATKINGQDFEEEDDGDA</sequence>
<dbReference type="Proteomes" id="UP000604046">
    <property type="component" value="Unassembled WGS sequence"/>
</dbReference>
<proteinExistence type="predicted"/>
<gene>
    <name evidence="2" type="ORF">SNAT2548_LOCUS32652</name>
</gene>
<dbReference type="AlphaFoldDB" id="A0A812UQA9"/>
<dbReference type="InterPro" id="IPR027417">
    <property type="entry name" value="P-loop_NTPase"/>
</dbReference>
<protein>
    <submittedName>
        <fullName evidence="2">Uncharacterized protein</fullName>
    </submittedName>
</protein>
<evidence type="ECO:0000313" key="2">
    <source>
        <dbReference type="EMBL" id="CAE7572891.1"/>
    </source>
</evidence>
<dbReference type="EMBL" id="CAJNDS010002720">
    <property type="protein sequence ID" value="CAE7572891.1"/>
    <property type="molecule type" value="Genomic_DNA"/>
</dbReference>
<organism evidence="2 3">
    <name type="scientific">Symbiodinium natans</name>
    <dbReference type="NCBI Taxonomy" id="878477"/>
    <lineage>
        <taxon>Eukaryota</taxon>
        <taxon>Sar</taxon>
        <taxon>Alveolata</taxon>
        <taxon>Dinophyceae</taxon>
        <taxon>Suessiales</taxon>
        <taxon>Symbiodiniaceae</taxon>
        <taxon>Symbiodinium</taxon>
    </lineage>
</organism>
<evidence type="ECO:0000313" key="3">
    <source>
        <dbReference type="Proteomes" id="UP000604046"/>
    </source>
</evidence>
<evidence type="ECO:0000256" key="1">
    <source>
        <dbReference type="SAM" id="MobiDB-lite"/>
    </source>
</evidence>
<name>A0A812UQA9_9DINO</name>
<dbReference type="Gene3D" id="3.40.50.300">
    <property type="entry name" value="P-loop containing nucleotide triphosphate hydrolases"/>
    <property type="match status" value="1"/>
</dbReference>
<reference evidence="2" key="1">
    <citation type="submission" date="2021-02" db="EMBL/GenBank/DDBJ databases">
        <authorList>
            <person name="Dougan E. K."/>
            <person name="Rhodes N."/>
            <person name="Thang M."/>
            <person name="Chan C."/>
        </authorList>
    </citation>
    <scope>NUCLEOTIDE SEQUENCE</scope>
</reference>
<comment type="caution">
    <text evidence="2">The sequence shown here is derived from an EMBL/GenBank/DDBJ whole genome shotgun (WGS) entry which is preliminary data.</text>
</comment>
<feature type="compositionally biased region" description="Acidic residues" evidence="1">
    <location>
        <begin position="989"/>
        <end position="998"/>
    </location>
</feature>
<keyword evidence="3" id="KW-1185">Reference proteome</keyword>
<accession>A0A812UQA9</accession>
<dbReference type="SUPFAM" id="SSF52540">
    <property type="entry name" value="P-loop containing nucleoside triphosphate hydrolases"/>
    <property type="match status" value="1"/>
</dbReference>